<dbReference type="EMBL" id="JANUGX010000007">
    <property type="protein sequence ID" value="MCS0589148.1"/>
    <property type="molecule type" value="Genomic_DNA"/>
</dbReference>
<dbReference type="RefSeq" id="WP_258844919.1">
    <property type="nucleotide sequence ID" value="NZ_JANUGX010000007.1"/>
</dbReference>
<keyword evidence="1" id="KW-0560">Oxidoreductase</keyword>
<feature type="domain" description="Flavodoxin-like fold" evidence="2">
    <location>
        <begin position="4"/>
        <end position="173"/>
    </location>
</feature>
<protein>
    <submittedName>
        <fullName evidence="3">NAD(P)H-dependent oxidoreductase</fullName>
    </submittedName>
</protein>
<dbReference type="InterPro" id="IPR046980">
    <property type="entry name" value="KefG/KefF"/>
</dbReference>
<dbReference type="PANTHER" id="PTHR47307">
    <property type="entry name" value="GLUTATHIONE-REGULATED POTASSIUM-EFFLUX SYSTEM ANCILLARY PROTEIN KEFG"/>
    <property type="match status" value="1"/>
</dbReference>
<reference evidence="3 4" key="1">
    <citation type="submission" date="2022-08" db="EMBL/GenBank/DDBJ databases">
        <title>Reclassification of Massilia species as members of the genera Telluria, Duganella, Pseudoduganella, Mokoshia gen. nov. and Zemynaea gen. nov. using orthogonal and non-orthogonal genome-based approaches.</title>
        <authorList>
            <person name="Bowman J.P."/>
        </authorList>
    </citation>
    <scope>NUCLEOTIDE SEQUENCE [LARGE SCALE GENOMIC DNA]</scope>
    <source>
        <strain evidence="3 4">LMG 28164</strain>
    </source>
</reference>
<sequence length="183" mass="20058">MNAKHILVLYAHPAPHRSPVNRRLADAARATPGVVVQDLYDTYPDFDIDAENERALVRDASLLVFLHPIRWYGMPSLMKEWMDVVMVPGWAYGTPDSVLRGKGYWLVATTGSGAEAYQPGGLHGRPFADFLAPFEQTAALCGMDWIAPLTMHGAAAAGEAAVDAHIAEFRRRLLAYTEAAHGE</sequence>
<organism evidence="3 4">
    <name type="scientific">Massilia norwichensis</name>
    <dbReference type="NCBI Taxonomy" id="1442366"/>
    <lineage>
        <taxon>Bacteria</taxon>
        <taxon>Pseudomonadati</taxon>
        <taxon>Pseudomonadota</taxon>
        <taxon>Betaproteobacteria</taxon>
        <taxon>Burkholderiales</taxon>
        <taxon>Oxalobacteraceae</taxon>
        <taxon>Telluria group</taxon>
        <taxon>Massilia</taxon>
    </lineage>
</organism>
<proteinExistence type="predicted"/>
<dbReference type="Proteomes" id="UP001205560">
    <property type="component" value="Unassembled WGS sequence"/>
</dbReference>
<accession>A0ABT2A4M4</accession>
<comment type="caution">
    <text evidence="3">The sequence shown here is derived from an EMBL/GenBank/DDBJ whole genome shotgun (WGS) entry which is preliminary data.</text>
</comment>
<evidence type="ECO:0000259" key="2">
    <source>
        <dbReference type="Pfam" id="PF02525"/>
    </source>
</evidence>
<evidence type="ECO:0000313" key="3">
    <source>
        <dbReference type="EMBL" id="MCS0589148.1"/>
    </source>
</evidence>
<dbReference type="PANTHER" id="PTHR47307:SF2">
    <property type="entry name" value="GLUTATHIONE-REGULATED POTASSIUM-EFFLUX SYSTEM ANCILLARY PROTEIN KEFF"/>
    <property type="match status" value="1"/>
</dbReference>
<evidence type="ECO:0000313" key="4">
    <source>
        <dbReference type="Proteomes" id="UP001205560"/>
    </source>
</evidence>
<dbReference type="Pfam" id="PF02525">
    <property type="entry name" value="Flavodoxin_2"/>
    <property type="match status" value="1"/>
</dbReference>
<gene>
    <name evidence="3" type="ORF">NX782_08010</name>
</gene>
<keyword evidence="4" id="KW-1185">Reference proteome</keyword>
<dbReference type="SUPFAM" id="SSF52218">
    <property type="entry name" value="Flavoproteins"/>
    <property type="match status" value="1"/>
</dbReference>
<dbReference type="InterPro" id="IPR029039">
    <property type="entry name" value="Flavoprotein-like_sf"/>
</dbReference>
<name>A0ABT2A4M4_9BURK</name>
<dbReference type="Gene3D" id="3.40.50.360">
    <property type="match status" value="1"/>
</dbReference>
<evidence type="ECO:0000256" key="1">
    <source>
        <dbReference type="ARBA" id="ARBA00023002"/>
    </source>
</evidence>
<dbReference type="InterPro" id="IPR003680">
    <property type="entry name" value="Flavodoxin_fold"/>
</dbReference>